<keyword evidence="2" id="KW-0540">Nuclease</keyword>
<dbReference type="AlphaFoldDB" id="A0A0G0LVU5"/>
<dbReference type="InterPro" id="IPR052500">
    <property type="entry name" value="Chloro/Mito_RNA_Process"/>
</dbReference>
<dbReference type="EMBL" id="LBUP01000010">
    <property type="protein sequence ID" value="KKQ65539.1"/>
    <property type="molecule type" value="Genomic_DNA"/>
</dbReference>
<evidence type="ECO:0000313" key="2">
    <source>
        <dbReference type="EMBL" id="KKQ65539.1"/>
    </source>
</evidence>
<dbReference type="GO" id="GO:0048564">
    <property type="term" value="P:photosystem I assembly"/>
    <property type="evidence" value="ECO:0007669"/>
    <property type="project" value="TreeGrafter"/>
</dbReference>
<dbReference type="InterPro" id="IPR027434">
    <property type="entry name" value="Homing_endonucl"/>
</dbReference>
<evidence type="ECO:0000313" key="3">
    <source>
        <dbReference type="Proteomes" id="UP000034235"/>
    </source>
</evidence>
<dbReference type="GO" id="GO:0000373">
    <property type="term" value="P:Group II intron splicing"/>
    <property type="evidence" value="ECO:0007669"/>
    <property type="project" value="TreeGrafter"/>
</dbReference>
<protein>
    <submittedName>
        <fullName evidence="2">LAGLIDADG homing endonuclease</fullName>
    </submittedName>
</protein>
<dbReference type="PANTHER" id="PTHR47539:SF1">
    <property type="entry name" value="PENTATRICOPEPTIDE REPEAT-CONTAINING PROTEIN OTP51, CHLOROPLASTIC"/>
    <property type="match status" value="1"/>
</dbReference>
<dbReference type="Pfam" id="PF03161">
    <property type="entry name" value="LAGLIDADG_2"/>
    <property type="match status" value="1"/>
</dbReference>
<name>A0A0G0LVU5_9BACT</name>
<dbReference type="Gene3D" id="3.10.28.10">
    <property type="entry name" value="Homing endonucleases"/>
    <property type="match status" value="2"/>
</dbReference>
<proteinExistence type="predicted"/>
<dbReference type="Proteomes" id="UP000034235">
    <property type="component" value="Unassembled WGS sequence"/>
</dbReference>
<evidence type="ECO:0000259" key="1">
    <source>
        <dbReference type="Pfam" id="PF03161"/>
    </source>
</evidence>
<dbReference type="GO" id="GO:0004519">
    <property type="term" value="F:endonuclease activity"/>
    <property type="evidence" value="ECO:0007669"/>
    <property type="project" value="UniProtKB-KW"/>
</dbReference>
<sequence>MLKQYTNSNWLKEIKKTLLLSQIQRDVLIGTVLGDGSLKISRSGKAAQLQICHSFSAKEYVYWKQEIFANWIFCEPRYYQINNSLIFRTVSHPLIFEYMQMFYINKVKIIPKNISNILTSPFSLAVWFMDDGNGYLDRGAYRISTYAFGLEGNLLLQNCLKENFGLEVRLHKDSKGYQLYIPYGNGSATKFRKLIAPYIIPKMKYKIERRSPVET</sequence>
<keyword evidence="2" id="KW-0255">Endonuclease</keyword>
<keyword evidence="2" id="KW-0378">Hydrolase</keyword>
<dbReference type="PANTHER" id="PTHR47539">
    <property type="entry name" value="PENTATRICOPEPTIDE REPEAT-CONTAINING PROTEIN OTP51, CHLOROPLASTIC"/>
    <property type="match status" value="1"/>
</dbReference>
<reference evidence="2 3" key="1">
    <citation type="journal article" date="2015" name="Nature">
        <title>rRNA introns, odd ribosomes, and small enigmatic genomes across a large radiation of phyla.</title>
        <authorList>
            <person name="Brown C.T."/>
            <person name="Hug L.A."/>
            <person name="Thomas B.C."/>
            <person name="Sharon I."/>
            <person name="Castelle C.J."/>
            <person name="Singh A."/>
            <person name="Wilkins M.J."/>
            <person name="Williams K.H."/>
            <person name="Banfield J.F."/>
        </authorList>
    </citation>
    <scope>NUCLEOTIDE SEQUENCE [LARGE SCALE GENOMIC DNA]</scope>
</reference>
<gene>
    <name evidence="2" type="ORF">US86_C0010G0011</name>
</gene>
<dbReference type="InterPro" id="IPR004860">
    <property type="entry name" value="LAGLIDADG_dom"/>
</dbReference>
<comment type="caution">
    <text evidence="2">The sequence shown here is derived from an EMBL/GenBank/DDBJ whole genome shotgun (WGS) entry which is preliminary data.</text>
</comment>
<dbReference type="SUPFAM" id="SSF55608">
    <property type="entry name" value="Homing endonucleases"/>
    <property type="match status" value="1"/>
</dbReference>
<feature type="domain" description="Homing endonuclease LAGLIDADG" evidence="1">
    <location>
        <begin position="25"/>
        <end position="183"/>
    </location>
</feature>
<organism evidence="2 3">
    <name type="scientific">Candidatus Daviesbacteria bacterium GW2011_GWA2_38_24</name>
    <dbReference type="NCBI Taxonomy" id="1618422"/>
    <lineage>
        <taxon>Bacteria</taxon>
        <taxon>Candidatus Daviesiibacteriota</taxon>
    </lineage>
</organism>
<accession>A0A0G0LVU5</accession>
<dbReference type="GO" id="GO:0045292">
    <property type="term" value="P:mRNA cis splicing, via spliceosome"/>
    <property type="evidence" value="ECO:0007669"/>
    <property type="project" value="TreeGrafter"/>
</dbReference>